<comment type="caution">
    <text evidence="6">The sequence shown here is derived from an EMBL/GenBank/DDBJ whole genome shotgun (WGS) entry which is preliminary data.</text>
</comment>
<organism evidence="6 7">
    <name type="scientific">Amycolatopsis jiangsuensis</name>
    <dbReference type="NCBI Taxonomy" id="1181879"/>
    <lineage>
        <taxon>Bacteria</taxon>
        <taxon>Bacillati</taxon>
        <taxon>Actinomycetota</taxon>
        <taxon>Actinomycetes</taxon>
        <taxon>Pseudonocardiales</taxon>
        <taxon>Pseudonocardiaceae</taxon>
        <taxon>Amycolatopsis</taxon>
    </lineage>
</organism>
<sequence length="325" mass="36271">MTESREEFDVVTERGKPAVILAKPERVGGPEAWVERQCDRIRSVVAGHGAVVVRGLELVELPRIDLASRLLSTSVMVEREGFAPREQRRRHLYSGTKWPSDQVMCMHHELSYLRTAPSLLMFSCLTAPGEGGATAVADAAAVLGDLPGDLVRRVAGEGWWLDRNYHEEIGVPWEAAFGTSDRAAVEKYCRDNDIEFAWTDGGLRTSQLRPGVVTHPGTGERCWFNQLAFLNEHTMEPDVRDYLLAAFGPAGLPFTTRFGDGEPLDRATVDLVNKVYGERTSREPWQRGDLLLVDNIRMAHSREPYRGERDVVAAFADPFEPAALR</sequence>
<keyword evidence="2" id="KW-0560">Oxidoreductase</keyword>
<dbReference type="Pfam" id="PF02668">
    <property type="entry name" value="TauD"/>
    <property type="match status" value="1"/>
</dbReference>
<dbReference type="PANTHER" id="PTHR10696:SF56">
    <property type="entry name" value="TAUD_TFDA-LIKE DOMAIN-CONTAINING PROTEIN"/>
    <property type="match status" value="1"/>
</dbReference>
<dbReference type="InterPro" id="IPR042098">
    <property type="entry name" value="TauD-like_sf"/>
</dbReference>
<dbReference type="RefSeq" id="WP_184778456.1">
    <property type="nucleotide sequence ID" value="NZ_JACHMG010000001.1"/>
</dbReference>
<dbReference type="InterPro" id="IPR003819">
    <property type="entry name" value="TauD/TfdA-like"/>
</dbReference>
<keyword evidence="3" id="KW-0408">Iron</keyword>
<dbReference type="SUPFAM" id="SSF51197">
    <property type="entry name" value="Clavaminate synthase-like"/>
    <property type="match status" value="1"/>
</dbReference>
<dbReference type="Proteomes" id="UP000581769">
    <property type="component" value="Unassembled WGS sequence"/>
</dbReference>
<dbReference type="GO" id="GO:0051213">
    <property type="term" value="F:dioxygenase activity"/>
    <property type="evidence" value="ECO:0007669"/>
    <property type="project" value="UniProtKB-KW"/>
</dbReference>
<evidence type="ECO:0000313" key="7">
    <source>
        <dbReference type="Proteomes" id="UP000581769"/>
    </source>
</evidence>
<protein>
    <submittedName>
        <fullName evidence="6">Alpha-ketoglutarate-dependent taurine dioxygenase</fullName>
    </submittedName>
</protein>
<keyword evidence="7" id="KW-1185">Reference proteome</keyword>
<keyword evidence="6" id="KW-0223">Dioxygenase</keyword>
<dbReference type="GO" id="GO:0017000">
    <property type="term" value="P:antibiotic biosynthetic process"/>
    <property type="evidence" value="ECO:0007669"/>
    <property type="project" value="UniProtKB-KW"/>
</dbReference>
<keyword evidence="4" id="KW-0045">Antibiotic biosynthesis</keyword>
<evidence type="ECO:0000256" key="2">
    <source>
        <dbReference type="ARBA" id="ARBA00023002"/>
    </source>
</evidence>
<feature type="domain" description="TauD/TfdA-like" evidence="5">
    <location>
        <begin position="33"/>
        <end position="311"/>
    </location>
</feature>
<evidence type="ECO:0000259" key="5">
    <source>
        <dbReference type="Pfam" id="PF02668"/>
    </source>
</evidence>
<name>A0A840IRV1_9PSEU</name>
<dbReference type="Gene3D" id="3.60.130.10">
    <property type="entry name" value="Clavaminate synthase-like"/>
    <property type="match status" value="1"/>
</dbReference>
<dbReference type="PANTHER" id="PTHR10696">
    <property type="entry name" value="GAMMA-BUTYROBETAINE HYDROXYLASE-RELATED"/>
    <property type="match status" value="1"/>
</dbReference>
<dbReference type="EMBL" id="JACHMG010000001">
    <property type="protein sequence ID" value="MBB4683754.1"/>
    <property type="molecule type" value="Genomic_DNA"/>
</dbReference>
<evidence type="ECO:0000256" key="1">
    <source>
        <dbReference type="ARBA" id="ARBA00001954"/>
    </source>
</evidence>
<gene>
    <name evidence="6" type="ORF">BJY18_001239</name>
</gene>
<evidence type="ECO:0000256" key="3">
    <source>
        <dbReference type="ARBA" id="ARBA00023004"/>
    </source>
</evidence>
<dbReference type="AlphaFoldDB" id="A0A840IRV1"/>
<evidence type="ECO:0000313" key="6">
    <source>
        <dbReference type="EMBL" id="MBB4683754.1"/>
    </source>
</evidence>
<evidence type="ECO:0000256" key="4">
    <source>
        <dbReference type="ARBA" id="ARBA00023194"/>
    </source>
</evidence>
<dbReference type="InterPro" id="IPR050411">
    <property type="entry name" value="AlphaKG_dependent_hydroxylases"/>
</dbReference>
<comment type="cofactor">
    <cofactor evidence="1">
        <name>Fe(2+)</name>
        <dbReference type="ChEBI" id="CHEBI:29033"/>
    </cofactor>
</comment>
<proteinExistence type="predicted"/>
<accession>A0A840IRV1</accession>
<reference evidence="6 7" key="1">
    <citation type="submission" date="2020-08" db="EMBL/GenBank/DDBJ databases">
        <title>Sequencing the genomes of 1000 actinobacteria strains.</title>
        <authorList>
            <person name="Klenk H.-P."/>
        </authorList>
    </citation>
    <scope>NUCLEOTIDE SEQUENCE [LARGE SCALE GENOMIC DNA]</scope>
    <source>
        <strain evidence="6 7">DSM 45859</strain>
    </source>
</reference>